<feature type="transmembrane region" description="Helical" evidence="2">
    <location>
        <begin position="201"/>
        <end position="224"/>
    </location>
</feature>
<dbReference type="PRINTS" id="PR00385">
    <property type="entry name" value="P450"/>
</dbReference>
<evidence type="ECO:0000313" key="3">
    <source>
        <dbReference type="EMBL" id="RUS33930.1"/>
    </source>
</evidence>
<dbReference type="InterPro" id="IPR002401">
    <property type="entry name" value="Cyt_P450_E_grp-I"/>
</dbReference>
<dbReference type="Proteomes" id="UP000274822">
    <property type="component" value="Unassembled WGS sequence"/>
</dbReference>
<dbReference type="SUPFAM" id="SSF48264">
    <property type="entry name" value="Cytochrome P450"/>
    <property type="match status" value="1"/>
</dbReference>
<dbReference type="EMBL" id="RBNJ01000831">
    <property type="protein sequence ID" value="RUS33930.1"/>
    <property type="molecule type" value="Genomic_DNA"/>
</dbReference>
<dbReference type="InterPro" id="IPR050121">
    <property type="entry name" value="Cytochrome_P450_monoxygenase"/>
</dbReference>
<dbReference type="AlphaFoldDB" id="A0A433QVV3"/>
<comment type="similarity">
    <text evidence="1">Belongs to the cytochrome P450 family.</text>
</comment>
<dbReference type="GO" id="GO:0016705">
    <property type="term" value="F:oxidoreductase activity, acting on paired donors, with incorporation or reduction of molecular oxygen"/>
    <property type="evidence" value="ECO:0007669"/>
    <property type="project" value="InterPro"/>
</dbReference>
<dbReference type="GO" id="GO:0005506">
    <property type="term" value="F:iron ion binding"/>
    <property type="evidence" value="ECO:0007669"/>
    <property type="project" value="InterPro"/>
</dbReference>
<feature type="transmembrane region" description="Helical" evidence="2">
    <location>
        <begin position="170"/>
        <end position="189"/>
    </location>
</feature>
<evidence type="ECO:0000256" key="1">
    <source>
        <dbReference type="ARBA" id="ARBA00010617"/>
    </source>
</evidence>
<proteinExistence type="inferred from homology"/>
<protein>
    <submittedName>
        <fullName evidence="3">Cytochrome P450</fullName>
    </submittedName>
</protein>
<dbReference type="InterPro" id="IPR001128">
    <property type="entry name" value="Cyt_P450"/>
</dbReference>
<dbReference type="PANTHER" id="PTHR24305:SF166">
    <property type="entry name" value="CYTOCHROME P450 12A4, MITOCHONDRIAL-RELATED"/>
    <property type="match status" value="1"/>
</dbReference>
<dbReference type="Pfam" id="PF00067">
    <property type="entry name" value="p450"/>
    <property type="match status" value="1"/>
</dbReference>
<comment type="caution">
    <text evidence="3">The sequence shown here is derived from an EMBL/GenBank/DDBJ whole genome shotgun (WGS) entry which is preliminary data.</text>
</comment>
<dbReference type="PANTHER" id="PTHR24305">
    <property type="entry name" value="CYTOCHROME P450"/>
    <property type="match status" value="1"/>
</dbReference>
<reference evidence="3 4" key="1">
    <citation type="journal article" date="2018" name="New Phytol.">
        <title>Phylogenomics of Endogonaceae and evolution of mycorrhizas within Mucoromycota.</title>
        <authorList>
            <person name="Chang Y."/>
            <person name="Desiro A."/>
            <person name="Na H."/>
            <person name="Sandor L."/>
            <person name="Lipzen A."/>
            <person name="Clum A."/>
            <person name="Barry K."/>
            <person name="Grigoriev I.V."/>
            <person name="Martin F.M."/>
            <person name="Stajich J.E."/>
            <person name="Smith M.E."/>
            <person name="Bonito G."/>
            <person name="Spatafora J.W."/>
        </authorList>
    </citation>
    <scope>NUCLEOTIDE SEQUENCE [LARGE SCALE GENOMIC DNA]</scope>
    <source>
        <strain evidence="3 4">AD002</strain>
    </source>
</reference>
<sequence length="376" mass="42506">MTAPQFMTTLASSKRNFTMHSSSDLTSTGIFSGLWSMMHAKYIILAIGLFYAYKIYKSIVVPPNLKHIPAIPFWATLQSFFSGESAAQRNRRLIIPKLEGNDGIARGQFVKVIKNQTKYSSLNRTFHRAMPIKLFSSLASRMFEVFEKEGNFVEVNSVFLGRDKRLSDRTLRIVHVSLFFNRFTLDVIGKAAFNFNFDDNIAIFFIAGHDTTSIALSCAMYYLAVNQDMQKKARDEVLRILGDELHPVAPTLEQTKDLKYVNAVMKETMRCNPPTASVMTRVATEDIQLGSHFVPKGSHVVLDIFAIHHSPQAWEDSERFDPDRFAEGGEYESKAPGSCTWMPFGSQIFKLVAPYGFDSQRRAKAQLTQPRSPLSL</sequence>
<keyword evidence="2" id="KW-0472">Membrane</keyword>
<dbReference type="GO" id="GO:0020037">
    <property type="term" value="F:heme binding"/>
    <property type="evidence" value="ECO:0007669"/>
    <property type="project" value="InterPro"/>
</dbReference>
<dbReference type="PRINTS" id="PR00463">
    <property type="entry name" value="EP450I"/>
</dbReference>
<evidence type="ECO:0000256" key="2">
    <source>
        <dbReference type="SAM" id="Phobius"/>
    </source>
</evidence>
<feature type="transmembrane region" description="Helical" evidence="2">
    <location>
        <begin position="29"/>
        <end position="53"/>
    </location>
</feature>
<keyword evidence="2" id="KW-1133">Transmembrane helix</keyword>
<dbReference type="Gene3D" id="1.10.630.10">
    <property type="entry name" value="Cytochrome P450"/>
    <property type="match status" value="1"/>
</dbReference>
<gene>
    <name evidence="3" type="ORF">BC938DRAFT_483200</name>
</gene>
<keyword evidence="2" id="KW-0812">Transmembrane</keyword>
<evidence type="ECO:0000313" key="4">
    <source>
        <dbReference type="Proteomes" id="UP000274822"/>
    </source>
</evidence>
<name>A0A433QVV3_9FUNG</name>
<dbReference type="GO" id="GO:0004497">
    <property type="term" value="F:monooxygenase activity"/>
    <property type="evidence" value="ECO:0007669"/>
    <property type="project" value="InterPro"/>
</dbReference>
<accession>A0A433QVV3</accession>
<dbReference type="InterPro" id="IPR036396">
    <property type="entry name" value="Cyt_P450_sf"/>
</dbReference>
<organism evidence="3 4">
    <name type="scientific">Jimgerdemannia flammicorona</name>
    <dbReference type="NCBI Taxonomy" id="994334"/>
    <lineage>
        <taxon>Eukaryota</taxon>
        <taxon>Fungi</taxon>
        <taxon>Fungi incertae sedis</taxon>
        <taxon>Mucoromycota</taxon>
        <taxon>Mucoromycotina</taxon>
        <taxon>Endogonomycetes</taxon>
        <taxon>Endogonales</taxon>
        <taxon>Endogonaceae</taxon>
        <taxon>Jimgerdemannia</taxon>
    </lineage>
</organism>
<keyword evidence="4" id="KW-1185">Reference proteome</keyword>